<dbReference type="AlphaFoldDB" id="A0A376DM38"/>
<dbReference type="Proteomes" id="UP000255248">
    <property type="component" value="Unassembled WGS sequence"/>
</dbReference>
<dbReference type="NCBIfam" id="TIGR00156">
    <property type="entry name" value="YgiW/YdeI family stress tolerance OB fold protein"/>
    <property type="match status" value="1"/>
</dbReference>
<proteinExistence type="predicted"/>
<name>A0A376DM38_9GAMM</name>
<feature type="chain" id="PRO_5016673708" evidence="2">
    <location>
        <begin position="21"/>
        <end position="134"/>
    </location>
</feature>
<dbReference type="PANTHER" id="PTHR36571:SF1">
    <property type="entry name" value="PROTEIN YGIW"/>
    <property type="match status" value="1"/>
</dbReference>
<sequence length="134" mass="14674">MKKSAVIFAVLALCSAPVLAQTQTGGFSGPGAAQQVQTTQQGGFVGGQQAVTTIAKAKEMSDNSWVTLQGHIEQRVRGDHYTFRDASGTIEVEIDHKYWNGQTITPQDKVEIQGEVDKDWSTTKIDVKRLHKMN</sequence>
<evidence type="ECO:0000313" key="4">
    <source>
        <dbReference type="EMBL" id="STC91445.1"/>
    </source>
</evidence>
<keyword evidence="5" id="KW-1185">Reference proteome</keyword>
<evidence type="ECO:0000256" key="1">
    <source>
        <dbReference type="ARBA" id="ARBA00022729"/>
    </source>
</evidence>
<evidence type="ECO:0000313" key="6">
    <source>
        <dbReference type="Proteomes" id="UP000255248"/>
    </source>
</evidence>
<dbReference type="Proteomes" id="UP000175893">
    <property type="component" value="Chromosome"/>
</dbReference>
<dbReference type="EMBL" id="CP016043">
    <property type="protein sequence ID" value="AOV98030.1"/>
    <property type="molecule type" value="Genomic_DNA"/>
</dbReference>
<protein>
    <submittedName>
        <fullName evidence="3">TIGR00156 family protein</fullName>
    </submittedName>
    <submittedName>
        <fullName evidence="4">Uncharacterized conserved protein</fullName>
    </submittedName>
</protein>
<dbReference type="InterPro" id="IPR005220">
    <property type="entry name" value="CarO-like"/>
</dbReference>
<reference evidence="4 6" key="2">
    <citation type="submission" date="2018-06" db="EMBL/GenBank/DDBJ databases">
        <authorList>
            <consortium name="Pathogen Informatics"/>
            <person name="Doyle S."/>
        </authorList>
    </citation>
    <scope>NUCLEOTIDE SEQUENCE [LARGE SCALE GENOMIC DNA]</scope>
    <source>
        <strain evidence="4 6">NCTC12121</strain>
    </source>
</reference>
<dbReference type="STRING" id="93378.A9798_14445"/>
<dbReference type="EMBL" id="UFXZ01000001">
    <property type="protein sequence ID" value="STC91445.1"/>
    <property type="molecule type" value="Genomic_DNA"/>
</dbReference>
<dbReference type="RefSeq" id="WP_024523564.1">
    <property type="nucleotide sequence ID" value="NZ_CP016043.1"/>
</dbReference>
<accession>A0A376DM38</accession>
<evidence type="ECO:0000313" key="5">
    <source>
        <dbReference type="Proteomes" id="UP000175893"/>
    </source>
</evidence>
<reference evidence="3 5" key="1">
    <citation type="submission" date="2016-06" db="EMBL/GenBank/DDBJ databases">
        <title>Complete genome sequence of Edwardsiella hoshinae ATCC 35051.</title>
        <authorList>
            <person name="Reichley S.R."/>
            <person name="Waldbieser G.C."/>
            <person name="Lawrence M.L."/>
            <person name="Griffin M.J."/>
        </authorList>
    </citation>
    <scope>NUCLEOTIDE SEQUENCE [LARGE SCALE GENOMIC DNA]</scope>
    <source>
        <strain evidence="3 5">ATCC 35051</strain>
    </source>
</reference>
<gene>
    <name evidence="4" type="primary">ygiW_2</name>
    <name evidence="3" type="ORF">A9798_14445</name>
    <name evidence="4" type="ORF">NCTC12121_03033</name>
</gene>
<dbReference type="InterPro" id="IPR016052">
    <property type="entry name" value="YgiW/YdeI"/>
</dbReference>
<organism evidence="4 6">
    <name type="scientific">Edwardsiella hoshinae</name>
    <dbReference type="NCBI Taxonomy" id="93378"/>
    <lineage>
        <taxon>Bacteria</taxon>
        <taxon>Pseudomonadati</taxon>
        <taxon>Pseudomonadota</taxon>
        <taxon>Gammaproteobacteria</taxon>
        <taxon>Enterobacterales</taxon>
        <taxon>Hafniaceae</taxon>
        <taxon>Edwardsiella</taxon>
    </lineage>
</organism>
<dbReference type="NCBIfam" id="NF033674">
    <property type="entry name" value="stress_OB_fold"/>
    <property type="match status" value="1"/>
</dbReference>
<evidence type="ECO:0000313" key="3">
    <source>
        <dbReference type="EMBL" id="AOV98030.1"/>
    </source>
</evidence>
<dbReference type="Pfam" id="PF04076">
    <property type="entry name" value="BOF"/>
    <property type="match status" value="1"/>
</dbReference>
<dbReference type="SUPFAM" id="SSF101756">
    <property type="entry name" value="Hypothetical protein YgiW"/>
    <property type="match status" value="1"/>
</dbReference>
<keyword evidence="1 2" id="KW-0732">Signal</keyword>
<dbReference type="KEGG" id="eho:A9798_14445"/>
<dbReference type="InterPro" id="IPR036700">
    <property type="entry name" value="BOBF_sf"/>
</dbReference>
<feature type="signal peptide" evidence="2">
    <location>
        <begin position="1"/>
        <end position="20"/>
    </location>
</feature>
<evidence type="ECO:0000256" key="2">
    <source>
        <dbReference type="SAM" id="SignalP"/>
    </source>
</evidence>
<dbReference type="OrthoDB" id="598245at2"/>
<dbReference type="PANTHER" id="PTHR36571">
    <property type="entry name" value="PROTEIN YGIW"/>
    <property type="match status" value="1"/>
</dbReference>
<dbReference type="Gene3D" id="2.40.50.200">
    <property type="entry name" value="Bacterial OB-fold"/>
    <property type="match status" value="1"/>
</dbReference>